<keyword evidence="4" id="KW-0720">Serine protease</keyword>
<evidence type="ECO:0000313" key="8">
    <source>
        <dbReference type="Proteomes" id="UP001500298"/>
    </source>
</evidence>
<protein>
    <submittedName>
        <fullName evidence="7">Oligopeptidase B</fullName>
    </submittedName>
</protein>
<dbReference type="Gene3D" id="3.40.50.1820">
    <property type="entry name" value="alpha/beta hydrolase"/>
    <property type="match status" value="1"/>
</dbReference>
<evidence type="ECO:0000256" key="1">
    <source>
        <dbReference type="ARBA" id="ARBA00005228"/>
    </source>
</evidence>
<sequence>MQVINPPLATKKTYTLEKHGDVRIDPYYWMRERENQEVIDYLEEENAYTASMMEPSKALEETLFSEMRSRIKEDDESVPYRRNGYWYYTRYEEGKEYPVYCRKKESLTAPEEVLLDANKEAEGYEYFAVGAMVISDDNQLLAFAVDTVGRRIYEIKVKDLKTGQPIGNTLKETVGNCCWAADNKTLLYTTQDKETLRPNKVWKHQLDTEQQEDQLLFEETDEKFTLQIHRTKSRRYIFINSGSTTSSEIHYVEAETPAQELKVFLPREEKHEYQVEHFEDKFYILTNWQATNFRLMEAPIHATEKEDWTEVIAHRGDVLLEGIEVFKDYMVLEERIGGLTHLRIKHWSDGEEHYLDFGEATYSAWISVNYDFDTKILRYGYNSLTTPRSTFDYHMGSRHKELLKQQPVLGGFSSEDYQAERIHATAADGTQIPISLVYKKGFEKHGHAPMYLTAYGSYGYSYDPYFSVVRLSLLDRGFVFAIAHVRGGEEMGRPWYEDGKLLHKQNTFTDFIACTEHLIAEGYSSPDRIVANGGSAGGLLVGAVINMRPELYKAVVADVPFVDVVTTMLDESIPLTVGEYEEWGNPNDPAYYFYMKSYSPYDQVKAQNYPNLLVTSGLHDSQVQYWEPTKWVAKLRELKTDNNLLLLKTNMSAGHGGASGRFETLREIAFEFAFILMILGME</sequence>
<evidence type="ECO:0000259" key="5">
    <source>
        <dbReference type="Pfam" id="PF00326"/>
    </source>
</evidence>
<dbReference type="PANTHER" id="PTHR11757:SF19">
    <property type="entry name" value="PROLYL ENDOPEPTIDASE-LIKE"/>
    <property type="match status" value="1"/>
</dbReference>
<dbReference type="SUPFAM" id="SSF50993">
    <property type="entry name" value="Peptidase/esterase 'gauge' domain"/>
    <property type="match status" value="1"/>
</dbReference>
<dbReference type="InterPro" id="IPR002470">
    <property type="entry name" value="Peptidase_S9A"/>
</dbReference>
<dbReference type="InterPro" id="IPR051543">
    <property type="entry name" value="Serine_Peptidase_S9A"/>
</dbReference>
<proteinExistence type="inferred from homology"/>
<dbReference type="Pfam" id="PF02897">
    <property type="entry name" value="Peptidase_S9_N"/>
    <property type="match status" value="1"/>
</dbReference>
<dbReference type="Pfam" id="PF00326">
    <property type="entry name" value="Peptidase_S9"/>
    <property type="match status" value="1"/>
</dbReference>
<evidence type="ECO:0000256" key="3">
    <source>
        <dbReference type="ARBA" id="ARBA00022801"/>
    </source>
</evidence>
<gene>
    <name evidence="7" type="ORF">GCM10023331_14320</name>
</gene>
<organism evidence="7 8">
    <name type="scientific">Algivirga pacifica</name>
    <dbReference type="NCBI Taxonomy" id="1162670"/>
    <lineage>
        <taxon>Bacteria</taxon>
        <taxon>Pseudomonadati</taxon>
        <taxon>Bacteroidota</taxon>
        <taxon>Cytophagia</taxon>
        <taxon>Cytophagales</taxon>
        <taxon>Flammeovirgaceae</taxon>
        <taxon>Algivirga</taxon>
    </lineage>
</organism>
<feature type="domain" description="Peptidase S9A N-terminal" evidence="6">
    <location>
        <begin position="6"/>
        <end position="406"/>
    </location>
</feature>
<name>A0ABP9D948_9BACT</name>
<dbReference type="RefSeq" id="WP_345370470.1">
    <property type="nucleotide sequence ID" value="NZ_BAABJX010000022.1"/>
</dbReference>
<dbReference type="PRINTS" id="PR00862">
    <property type="entry name" value="PROLIGOPTASE"/>
</dbReference>
<comment type="similarity">
    <text evidence="1">Belongs to the peptidase S9A family.</text>
</comment>
<dbReference type="EMBL" id="BAABJX010000022">
    <property type="protein sequence ID" value="GAA4830200.1"/>
    <property type="molecule type" value="Genomic_DNA"/>
</dbReference>
<evidence type="ECO:0000313" key="7">
    <source>
        <dbReference type="EMBL" id="GAA4830200.1"/>
    </source>
</evidence>
<dbReference type="SUPFAM" id="SSF53474">
    <property type="entry name" value="alpha/beta-Hydrolases"/>
    <property type="match status" value="1"/>
</dbReference>
<keyword evidence="8" id="KW-1185">Reference proteome</keyword>
<feature type="domain" description="Peptidase S9 prolyl oligopeptidase catalytic" evidence="5">
    <location>
        <begin position="465"/>
        <end position="680"/>
    </location>
</feature>
<keyword evidence="3" id="KW-0378">Hydrolase</keyword>
<dbReference type="InterPro" id="IPR023302">
    <property type="entry name" value="Pept_S9A_N"/>
</dbReference>
<comment type="caution">
    <text evidence="7">The sequence shown here is derived from an EMBL/GenBank/DDBJ whole genome shotgun (WGS) entry which is preliminary data.</text>
</comment>
<keyword evidence="2" id="KW-0645">Protease</keyword>
<evidence type="ECO:0000256" key="2">
    <source>
        <dbReference type="ARBA" id="ARBA00022670"/>
    </source>
</evidence>
<accession>A0ABP9D948</accession>
<dbReference type="Gene3D" id="2.130.10.120">
    <property type="entry name" value="Prolyl oligopeptidase, N-terminal domain"/>
    <property type="match status" value="1"/>
</dbReference>
<dbReference type="InterPro" id="IPR001375">
    <property type="entry name" value="Peptidase_S9_cat"/>
</dbReference>
<reference evidence="8" key="1">
    <citation type="journal article" date="2019" name="Int. J. Syst. Evol. Microbiol.">
        <title>The Global Catalogue of Microorganisms (GCM) 10K type strain sequencing project: providing services to taxonomists for standard genome sequencing and annotation.</title>
        <authorList>
            <consortium name="The Broad Institute Genomics Platform"/>
            <consortium name="The Broad Institute Genome Sequencing Center for Infectious Disease"/>
            <person name="Wu L."/>
            <person name="Ma J."/>
        </authorList>
    </citation>
    <scope>NUCLEOTIDE SEQUENCE [LARGE SCALE GENOMIC DNA]</scope>
    <source>
        <strain evidence="8">JCM 18326</strain>
    </source>
</reference>
<evidence type="ECO:0000259" key="6">
    <source>
        <dbReference type="Pfam" id="PF02897"/>
    </source>
</evidence>
<dbReference type="Proteomes" id="UP001500298">
    <property type="component" value="Unassembled WGS sequence"/>
</dbReference>
<dbReference type="PANTHER" id="PTHR11757">
    <property type="entry name" value="PROTEASE FAMILY S9A OLIGOPEPTIDASE"/>
    <property type="match status" value="1"/>
</dbReference>
<evidence type="ECO:0000256" key="4">
    <source>
        <dbReference type="ARBA" id="ARBA00022825"/>
    </source>
</evidence>
<dbReference type="InterPro" id="IPR029058">
    <property type="entry name" value="AB_hydrolase_fold"/>
</dbReference>